<dbReference type="PANTHER" id="PTHR22916">
    <property type="entry name" value="GLYCOSYLTRANSFERASE"/>
    <property type="match status" value="1"/>
</dbReference>
<comment type="caution">
    <text evidence="2">The sequence shown here is derived from an EMBL/GenBank/DDBJ whole genome shotgun (WGS) entry which is preliminary data.</text>
</comment>
<dbReference type="EMBL" id="LAZR01006559">
    <property type="protein sequence ID" value="KKM91263.1"/>
    <property type="molecule type" value="Genomic_DNA"/>
</dbReference>
<evidence type="ECO:0000313" key="2">
    <source>
        <dbReference type="EMBL" id="KKM91263.1"/>
    </source>
</evidence>
<evidence type="ECO:0000259" key="1">
    <source>
        <dbReference type="Pfam" id="PF00535"/>
    </source>
</evidence>
<dbReference type="Gene3D" id="3.90.550.10">
    <property type="entry name" value="Spore Coat Polysaccharide Biosynthesis Protein SpsA, Chain A"/>
    <property type="match status" value="1"/>
</dbReference>
<feature type="domain" description="Glycosyltransferase 2-like" evidence="1">
    <location>
        <begin position="10"/>
        <end position="140"/>
    </location>
</feature>
<dbReference type="AlphaFoldDB" id="A0A0F9LCX3"/>
<name>A0A0F9LCX3_9ZZZZ</name>
<dbReference type="SUPFAM" id="SSF53448">
    <property type="entry name" value="Nucleotide-diphospho-sugar transferases"/>
    <property type="match status" value="1"/>
</dbReference>
<dbReference type="InterPro" id="IPR001173">
    <property type="entry name" value="Glyco_trans_2-like"/>
</dbReference>
<gene>
    <name evidence="2" type="ORF">LCGC14_1230270</name>
</gene>
<reference evidence="2" key="1">
    <citation type="journal article" date="2015" name="Nature">
        <title>Complex archaea that bridge the gap between prokaryotes and eukaryotes.</title>
        <authorList>
            <person name="Spang A."/>
            <person name="Saw J.H."/>
            <person name="Jorgensen S.L."/>
            <person name="Zaremba-Niedzwiedzka K."/>
            <person name="Martijn J."/>
            <person name="Lind A.E."/>
            <person name="van Eijk R."/>
            <person name="Schleper C."/>
            <person name="Guy L."/>
            <person name="Ettema T.J."/>
        </authorList>
    </citation>
    <scope>NUCLEOTIDE SEQUENCE</scope>
</reference>
<protein>
    <recommendedName>
        <fullName evidence="1">Glycosyltransferase 2-like domain-containing protein</fullName>
    </recommendedName>
</protein>
<proteinExistence type="predicted"/>
<accession>A0A0F9LCX3</accession>
<dbReference type="InterPro" id="IPR029044">
    <property type="entry name" value="Nucleotide-diphossugar_trans"/>
</dbReference>
<dbReference type="PANTHER" id="PTHR22916:SF3">
    <property type="entry name" value="UDP-GLCNAC:BETAGAL BETA-1,3-N-ACETYLGLUCOSAMINYLTRANSFERASE-LIKE PROTEIN 1"/>
    <property type="match status" value="1"/>
</dbReference>
<organism evidence="2">
    <name type="scientific">marine sediment metagenome</name>
    <dbReference type="NCBI Taxonomy" id="412755"/>
    <lineage>
        <taxon>unclassified sequences</taxon>
        <taxon>metagenomes</taxon>
        <taxon>ecological metagenomes</taxon>
    </lineage>
</organism>
<dbReference type="GO" id="GO:0016758">
    <property type="term" value="F:hexosyltransferase activity"/>
    <property type="evidence" value="ECO:0007669"/>
    <property type="project" value="UniProtKB-ARBA"/>
</dbReference>
<sequence>MKTLEPLVTVFSPNYNNAKYISETIESILNQSYSNFEYIIIDDCSTDNSWQIIQRYAEKDKRIKIFRNIKNLGIVKTRNKGLNVRSPKSKYFAINDSDDVSKLNRLRIQVEFLEKNQDHGIIGSNNFIIDENSNKIGFRPYPLSDNEIRKKITRFNPISQSSVMIRTKVISQIGLYDENWNVCQDYDYWLRIGINWKLSNLDTPLINYRISKTQVKITNLKETIINTYLIQKKAIAKYGYQDNIYNKILRIFLKFFIWFPKLLYYLYKIRVLKIKI</sequence>
<dbReference type="Pfam" id="PF00535">
    <property type="entry name" value="Glycos_transf_2"/>
    <property type="match status" value="1"/>
</dbReference>